<keyword evidence="4" id="KW-1185">Reference proteome</keyword>
<evidence type="ECO:0000256" key="1">
    <source>
        <dbReference type="SAM" id="MobiDB-lite"/>
    </source>
</evidence>
<dbReference type="InterPro" id="IPR006938">
    <property type="entry name" value="DUF624"/>
</dbReference>
<dbReference type="Proteomes" id="UP000593601">
    <property type="component" value="Chromosome"/>
</dbReference>
<evidence type="ECO:0000313" key="4">
    <source>
        <dbReference type="Proteomes" id="UP000593601"/>
    </source>
</evidence>
<dbReference type="Pfam" id="PF04854">
    <property type="entry name" value="DUF624"/>
    <property type="match status" value="1"/>
</dbReference>
<proteinExistence type="predicted"/>
<feature type="transmembrane region" description="Helical" evidence="2">
    <location>
        <begin position="151"/>
        <end position="171"/>
    </location>
</feature>
<sequence length="247" mass="28730">MGGIFSIDSKFSQVMSRLFDLMILNFIFIVLCIPIVTIGANITAMYYVTIKMVRNEDSYVFKSYFRSFKENFKQSTIIWLIMLAIGLFLGADIYLVNNVMKGAITNIRYVFYFLILIYAFVLLYVFPSQSRFYNTIKHTFTNSLLFSIRHLPYTILILAIIIAPPVICLYAPGNVFSFYLMFIFLFGFSGITYINSIFFNKIFANYMPPDEDLEQSEDEVIAHMSELDVKQDEPDQIEQDPKDQNQN</sequence>
<feature type="region of interest" description="Disordered" evidence="1">
    <location>
        <begin position="226"/>
        <end position="247"/>
    </location>
</feature>
<protein>
    <submittedName>
        <fullName evidence="3">YesL family protein</fullName>
    </submittedName>
</protein>
<organism evidence="3 4">
    <name type="scientific">Blautia liquoris</name>
    <dbReference type="NCBI Taxonomy" id="2779518"/>
    <lineage>
        <taxon>Bacteria</taxon>
        <taxon>Bacillati</taxon>
        <taxon>Bacillota</taxon>
        <taxon>Clostridia</taxon>
        <taxon>Lachnospirales</taxon>
        <taxon>Lachnospiraceae</taxon>
        <taxon>Blautia</taxon>
    </lineage>
</organism>
<keyword evidence="2" id="KW-0812">Transmembrane</keyword>
<dbReference type="RefSeq" id="WP_193735831.1">
    <property type="nucleotide sequence ID" value="NZ_CP063304.1"/>
</dbReference>
<feature type="transmembrane region" description="Helical" evidence="2">
    <location>
        <begin position="109"/>
        <end position="126"/>
    </location>
</feature>
<dbReference type="KEGG" id="bliq:INP51_00560"/>
<keyword evidence="2" id="KW-1133">Transmembrane helix</keyword>
<dbReference type="EMBL" id="CP063304">
    <property type="protein sequence ID" value="QOV19511.1"/>
    <property type="molecule type" value="Genomic_DNA"/>
</dbReference>
<feature type="transmembrane region" description="Helical" evidence="2">
    <location>
        <begin position="77"/>
        <end position="97"/>
    </location>
</feature>
<accession>A0A7M2RHM2</accession>
<evidence type="ECO:0000313" key="3">
    <source>
        <dbReference type="EMBL" id="QOV19511.1"/>
    </source>
</evidence>
<feature type="transmembrane region" description="Helical" evidence="2">
    <location>
        <begin position="21"/>
        <end position="48"/>
    </location>
</feature>
<keyword evidence="2" id="KW-0472">Membrane</keyword>
<reference evidence="3 4" key="1">
    <citation type="submission" date="2020-10" db="EMBL/GenBank/DDBJ databases">
        <title>Blautia liquoris sp.nov., isolated from the mud in a fermentation cellar used for the production of Chinese strong-flavoured liquor.</title>
        <authorList>
            <person name="Lu L."/>
        </authorList>
    </citation>
    <scope>NUCLEOTIDE SEQUENCE [LARGE SCALE GENOMIC DNA]</scope>
    <source>
        <strain evidence="3 4">LZLJ-3</strain>
    </source>
</reference>
<gene>
    <name evidence="3" type="ORF">INP51_00560</name>
</gene>
<dbReference type="AlphaFoldDB" id="A0A7M2RHM2"/>
<evidence type="ECO:0000256" key="2">
    <source>
        <dbReference type="SAM" id="Phobius"/>
    </source>
</evidence>
<feature type="transmembrane region" description="Helical" evidence="2">
    <location>
        <begin position="178"/>
        <end position="199"/>
    </location>
</feature>
<name>A0A7M2RHM2_9FIRM</name>